<keyword evidence="5" id="KW-0808">Transferase</keyword>
<keyword evidence="3" id="KW-0472">Membrane</keyword>
<name>A0A5C6F3I3_9BACT</name>
<feature type="region of interest" description="Disordered" evidence="2">
    <location>
        <begin position="1"/>
        <end position="35"/>
    </location>
</feature>
<dbReference type="AlphaFoldDB" id="A0A5C6F3I3"/>
<dbReference type="EC" id="2.7.8.31" evidence="5"/>
<dbReference type="PANTHER" id="PTHR30576:SF0">
    <property type="entry name" value="UNDECAPRENYL-PHOSPHATE N-ACETYLGALACTOSAMINYL 1-PHOSPHATE TRANSFERASE-RELATED"/>
    <property type="match status" value="1"/>
</dbReference>
<evidence type="ECO:0000259" key="4">
    <source>
        <dbReference type="Pfam" id="PF02397"/>
    </source>
</evidence>
<gene>
    <name evidence="5" type="primary">gumD</name>
    <name evidence="5" type="ORF">Poly59_19920</name>
</gene>
<dbReference type="InterPro" id="IPR003362">
    <property type="entry name" value="Bact_transf"/>
</dbReference>
<accession>A0A5C6F3I3</accession>
<dbReference type="EMBL" id="SJPX01000002">
    <property type="protein sequence ID" value="TWU55692.1"/>
    <property type="molecule type" value="Genomic_DNA"/>
</dbReference>
<keyword evidence="3" id="KW-1133">Transmembrane helix</keyword>
<dbReference type="GO" id="GO:0089702">
    <property type="term" value="F:undecaprenyl-phosphate glucose phosphotransferase activity"/>
    <property type="evidence" value="ECO:0007669"/>
    <property type="project" value="UniProtKB-EC"/>
</dbReference>
<dbReference type="Pfam" id="PF02397">
    <property type="entry name" value="Bac_transf"/>
    <property type="match status" value="1"/>
</dbReference>
<evidence type="ECO:0000256" key="1">
    <source>
        <dbReference type="ARBA" id="ARBA00006464"/>
    </source>
</evidence>
<dbReference type="Proteomes" id="UP000317977">
    <property type="component" value="Unassembled WGS sequence"/>
</dbReference>
<reference evidence="5 6" key="1">
    <citation type="submission" date="2019-02" db="EMBL/GenBank/DDBJ databases">
        <title>Deep-cultivation of Planctomycetes and their phenomic and genomic characterization uncovers novel biology.</title>
        <authorList>
            <person name="Wiegand S."/>
            <person name="Jogler M."/>
            <person name="Boedeker C."/>
            <person name="Pinto D."/>
            <person name="Vollmers J."/>
            <person name="Rivas-Marin E."/>
            <person name="Kohn T."/>
            <person name="Peeters S.H."/>
            <person name="Heuer A."/>
            <person name="Rast P."/>
            <person name="Oberbeckmann S."/>
            <person name="Bunk B."/>
            <person name="Jeske O."/>
            <person name="Meyerdierks A."/>
            <person name="Storesund J.E."/>
            <person name="Kallscheuer N."/>
            <person name="Luecker S."/>
            <person name="Lage O.M."/>
            <person name="Pohl T."/>
            <person name="Merkel B.J."/>
            <person name="Hornburger P."/>
            <person name="Mueller R.-W."/>
            <person name="Bruemmer F."/>
            <person name="Labrenz M."/>
            <person name="Spormann A.M."/>
            <person name="Op Den Camp H."/>
            <person name="Overmann J."/>
            <person name="Amann R."/>
            <person name="Jetten M.S.M."/>
            <person name="Mascher T."/>
            <person name="Medema M.H."/>
            <person name="Devos D.P."/>
            <person name="Kaster A.-K."/>
            <person name="Ovreas L."/>
            <person name="Rohde M."/>
            <person name="Galperin M.Y."/>
            <person name="Jogler C."/>
        </authorList>
    </citation>
    <scope>NUCLEOTIDE SEQUENCE [LARGE SCALE GENOMIC DNA]</scope>
    <source>
        <strain evidence="5 6">Poly59</strain>
    </source>
</reference>
<feature type="transmembrane region" description="Helical" evidence="3">
    <location>
        <begin position="115"/>
        <end position="135"/>
    </location>
</feature>
<evidence type="ECO:0000313" key="6">
    <source>
        <dbReference type="Proteomes" id="UP000317977"/>
    </source>
</evidence>
<feature type="compositionally biased region" description="Low complexity" evidence="2">
    <location>
        <begin position="24"/>
        <end position="35"/>
    </location>
</feature>
<evidence type="ECO:0000256" key="2">
    <source>
        <dbReference type="SAM" id="MobiDB-lite"/>
    </source>
</evidence>
<feature type="domain" description="Bacterial sugar transferase" evidence="4">
    <location>
        <begin position="109"/>
        <end position="291"/>
    </location>
</feature>
<organism evidence="5 6">
    <name type="scientific">Rubripirellula reticaptiva</name>
    <dbReference type="NCBI Taxonomy" id="2528013"/>
    <lineage>
        <taxon>Bacteria</taxon>
        <taxon>Pseudomonadati</taxon>
        <taxon>Planctomycetota</taxon>
        <taxon>Planctomycetia</taxon>
        <taxon>Pirellulales</taxon>
        <taxon>Pirellulaceae</taxon>
        <taxon>Rubripirellula</taxon>
    </lineage>
</organism>
<comment type="caution">
    <text evidence="5">The sequence shown here is derived from an EMBL/GenBank/DDBJ whole genome shotgun (WGS) entry which is preliminary data.</text>
</comment>
<proteinExistence type="inferred from homology"/>
<protein>
    <submittedName>
        <fullName evidence="5">UDP-glucose:undecaprenyl-phosphate glucose-1-phosphate transferase</fullName>
        <ecNumber evidence="5">2.7.8.31</ecNumber>
    </submittedName>
</protein>
<sequence>MSRKNHTQVQADLSFAGFEPEAQPSNSPSSSSASIAIKPSVWQTNRWSEPLWPNWMSRNGNQSSSIALDRPKPQQSPPGDGTRDFVEQEIAMNAKTPSVRPRATFFRRKYVLDRCLGGLLLFATTPLTLTLYVLVRLTSKGPGFYRQRRVGLNGRVFEIVKLRSMVVDAEIPGRPVWATKKDARVTPLGRVLRELHLDELPQLWNVFRGEMSLVGPRPERPEICEKLATEIDDYYQRNLIKPGVTGLAQINLPPDQSLEDVQRKQVLDLHYINHADYWLDTRMVFATALRLVGVKGEIVMWMMKLRCRHLLGALNAPVESDASAVSVVERPLDVRSVYDDEAGLDVVMAAGFIEASGPVKQN</sequence>
<dbReference type="PANTHER" id="PTHR30576">
    <property type="entry name" value="COLANIC BIOSYNTHESIS UDP-GLUCOSE LIPID CARRIER TRANSFERASE"/>
    <property type="match status" value="1"/>
</dbReference>
<keyword evidence="6" id="KW-1185">Reference proteome</keyword>
<feature type="region of interest" description="Disordered" evidence="2">
    <location>
        <begin position="62"/>
        <end position="83"/>
    </location>
</feature>
<evidence type="ECO:0000256" key="3">
    <source>
        <dbReference type="SAM" id="Phobius"/>
    </source>
</evidence>
<keyword evidence="3" id="KW-0812">Transmembrane</keyword>
<evidence type="ECO:0000313" key="5">
    <source>
        <dbReference type="EMBL" id="TWU55692.1"/>
    </source>
</evidence>
<comment type="similarity">
    <text evidence="1">Belongs to the bacterial sugar transferase family.</text>
</comment>